<protein>
    <submittedName>
        <fullName evidence="1">Uncharacterized protein</fullName>
    </submittedName>
</protein>
<name>A0A1S8L775_9CLOT</name>
<dbReference type="Proteomes" id="UP000190951">
    <property type="component" value="Chromosome"/>
</dbReference>
<dbReference type="AlphaFoldDB" id="A0A1S8L775"/>
<sequence>MSFGKRLNEIKIIIALAIIILVFITIIFKSGNNSHTSRIKDVNLHSKHENLKAENGPLIDNNRKTSKTDYKIDNEYITNPIPMTIIWRGHGIYLVGEKFEHDISKLQGGKQIGNFCSNDGIYEKSGVESDKCVIVKHNDEYLEYYFVCSDTVNFNGNTYLLSNDFGNYKVGEKIGTVDYRDVFKIKGLEESKAIYVSVEGKGNATKFKTIFFAYKK</sequence>
<dbReference type="RefSeq" id="WP_077836032.1">
    <property type="nucleotide sequence ID" value="NZ_CP096983.1"/>
</dbReference>
<organism evidence="1 2">
    <name type="scientific">Clostridium felsineum</name>
    <dbReference type="NCBI Taxonomy" id="36839"/>
    <lineage>
        <taxon>Bacteria</taxon>
        <taxon>Bacillati</taxon>
        <taxon>Bacillota</taxon>
        <taxon>Clostridia</taxon>
        <taxon>Eubacteriales</taxon>
        <taxon>Clostridiaceae</taxon>
        <taxon>Clostridium</taxon>
    </lineage>
</organism>
<proteinExistence type="predicted"/>
<gene>
    <name evidence="1" type="ORF">CROST_016030</name>
</gene>
<dbReference type="EMBL" id="CP096983">
    <property type="protein sequence ID" value="URZ10888.1"/>
    <property type="molecule type" value="Genomic_DNA"/>
</dbReference>
<evidence type="ECO:0000313" key="2">
    <source>
        <dbReference type="Proteomes" id="UP000190951"/>
    </source>
</evidence>
<evidence type="ECO:0000313" key="1">
    <source>
        <dbReference type="EMBL" id="URZ10888.1"/>
    </source>
</evidence>
<reference evidence="1 2" key="1">
    <citation type="submission" date="2022-04" db="EMBL/GenBank/DDBJ databases">
        <title>Genome sequence of C. roseum typestrain.</title>
        <authorList>
            <person name="Poehlein A."/>
            <person name="Schoch T."/>
            <person name="Duerre P."/>
            <person name="Daniel R."/>
        </authorList>
    </citation>
    <scope>NUCLEOTIDE SEQUENCE [LARGE SCALE GENOMIC DNA]</scope>
    <source>
        <strain evidence="1 2">DSM 7320</strain>
    </source>
</reference>
<accession>A0A1S8L775</accession>
<dbReference type="KEGG" id="crw:CROST_016030"/>
<keyword evidence="2" id="KW-1185">Reference proteome</keyword>